<evidence type="ECO:0000313" key="3">
    <source>
        <dbReference type="EMBL" id="TMO68599.1"/>
    </source>
</evidence>
<reference evidence="2" key="3">
    <citation type="submission" date="2019-09" db="EMBL/GenBank/DDBJ databases">
        <title>Co-occurence of chitin degradation, pigmentation and bioactivity in marine Pseudoalteromonas.</title>
        <authorList>
            <person name="Sonnenschein E.C."/>
            <person name="Bech P.K."/>
        </authorList>
    </citation>
    <scope>NUCLEOTIDE SEQUENCE</scope>
    <source>
        <strain evidence="2">S3790</strain>
        <strain evidence="3">S3895</strain>
    </source>
</reference>
<comment type="caution">
    <text evidence="2">The sequence shown here is derived from an EMBL/GenBank/DDBJ whole genome shotgun (WGS) entry which is preliminary data.</text>
</comment>
<dbReference type="SUPFAM" id="SSF56801">
    <property type="entry name" value="Acetyl-CoA synthetase-like"/>
    <property type="match status" value="1"/>
</dbReference>
<dbReference type="Gene3D" id="3.30.559.30">
    <property type="entry name" value="Nonribosomal peptide synthetase, condensation domain"/>
    <property type="match status" value="1"/>
</dbReference>
<dbReference type="CDD" id="cd19531">
    <property type="entry name" value="LCL_NRPS-like"/>
    <property type="match status" value="1"/>
</dbReference>
<dbReference type="EMBL" id="PNBW01000217">
    <property type="protein sequence ID" value="TMO68599.1"/>
    <property type="molecule type" value="Genomic_DNA"/>
</dbReference>
<dbReference type="PANTHER" id="PTHR45398">
    <property type="match status" value="1"/>
</dbReference>
<organism evidence="2 5">
    <name type="scientific">Pseudoalteromonas aurantia</name>
    <dbReference type="NCBI Taxonomy" id="43654"/>
    <lineage>
        <taxon>Bacteria</taxon>
        <taxon>Pseudomonadati</taxon>
        <taxon>Pseudomonadota</taxon>
        <taxon>Gammaproteobacteria</taxon>
        <taxon>Alteromonadales</taxon>
        <taxon>Pseudoalteromonadaceae</taxon>
        <taxon>Pseudoalteromonas</taxon>
    </lineage>
</organism>
<sequence>MPSLGEKRDSYPLSFAQERLFYVEQLNPSNAYHIPLLLSLSGEVELSHLTEAISRLCEKHTILRTCYSTDLSGDLTQQVTVNKVNISQQVCATEALTDVVNVQVNSCFDLGQEVMRVNLYNTEDANYLLFVWHHIAFDGWSTSLFLKELAQSYEDCVVGRPCSLTNVDVDYIDYSVWQRRFLQGDDLQTYQAFWQHQLQGVETLSLPTDHSRPAIAQHQGCEFEASIDEVLSDTLIELGKEYDVSLNSVLLSAYYLTLAHLCDQQDIIVGTPSDNREHHQIQEIIGFFVNTLPLRTQVNWTQSVEEFVKQVHKGVMQSKAHQSLPFEQIVELMDVERDASRHPLFQVVFGLQDLQDVVEGGSVLPMTPISLSSQHDFCPAKFDLSLMAARSEQGINLTWNYATSLFEPRTIEMFNQLYQTLLEGLTNSTAKTVGTIPLMTLSQQKILLKETALPREDFTSSGTLIQAFEAQVLASPEAVALCFGAQQLSYRALNERA</sequence>
<dbReference type="Pfam" id="PF00668">
    <property type="entry name" value="Condensation"/>
    <property type="match status" value="1"/>
</dbReference>
<dbReference type="PANTHER" id="PTHR45398:SF1">
    <property type="entry name" value="ENZYME, PUTATIVE (JCVI)-RELATED"/>
    <property type="match status" value="1"/>
</dbReference>
<dbReference type="SUPFAM" id="SSF52777">
    <property type="entry name" value="CoA-dependent acyltransferases"/>
    <property type="match status" value="2"/>
</dbReference>
<protein>
    <submittedName>
        <fullName evidence="2">Non-ribosomal peptide synthetase</fullName>
    </submittedName>
</protein>
<dbReference type="InterPro" id="IPR001242">
    <property type="entry name" value="Condensation_dom"/>
</dbReference>
<evidence type="ECO:0000313" key="2">
    <source>
        <dbReference type="EMBL" id="TMO61808.1"/>
    </source>
</evidence>
<proteinExistence type="predicted"/>
<evidence type="ECO:0000313" key="5">
    <source>
        <dbReference type="Proteomes" id="UP000307217"/>
    </source>
</evidence>
<dbReference type="InterPro" id="IPR023213">
    <property type="entry name" value="CAT-like_dom_sf"/>
</dbReference>
<reference evidence="4 5" key="2">
    <citation type="submission" date="2019-06" db="EMBL/GenBank/DDBJ databases">
        <title>Co-occurence of chitin degradation, pigmentation and bioactivity in marine Pseudoalteromonas.</title>
        <authorList>
            <person name="Sonnenschein E.C."/>
            <person name="Bech P.K."/>
        </authorList>
    </citation>
    <scope>NUCLEOTIDE SEQUENCE [LARGE SCALE GENOMIC DNA]</scope>
    <source>
        <strain evidence="5">S3790</strain>
        <strain evidence="4">S3895</strain>
    </source>
</reference>
<dbReference type="Gene3D" id="3.30.559.10">
    <property type="entry name" value="Chloramphenicol acetyltransferase-like domain"/>
    <property type="match status" value="1"/>
</dbReference>
<name>A0A5S3UXU5_9GAMM</name>
<gene>
    <name evidence="2" type="ORF">CWC19_20730</name>
    <name evidence="3" type="ORF">CWC20_21185</name>
</gene>
<reference evidence="4 5" key="1">
    <citation type="submission" date="2018-01" db="EMBL/GenBank/DDBJ databases">
        <authorList>
            <person name="Paulsen S."/>
            <person name="Gram L.K."/>
        </authorList>
    </citation>
    <scope>NUCLEOTIDE SEQUENCE [LARGE SCALE GENOMIC DNA]</scope>
    <source>
        <strain evidence="2 5">S3790</strain>
        <strain evidence="3 4">S3895</strain>
    </source>
</reference>
<evidence type="ECO:0000313" key="4">
    <source>
        <dbReference type="Proteomes" id="UP000307164"/>
    </source>
</evidence>
<dbReference type="Proteomes" id="UP000307217">
    <property type="component" value="Unassembled WGS sequence"/>
</dbReference>
<dbReference type="AlphaFoldDB" id="A0A5S3UXU5"/>
<accession>A0A5S3UXU5</accession>
<keyword evidence="4" id="KW-1185">Reference proteome</keyword>
<dbReference type="GO" id="GO:0003824">
    <property type="term" value="F:catalytic activity"/>
    <property type="evidence" value="ECO:0007669"/>
    <property type="project" value="InterPro"/>
</dbReference>
<feature type="non-terminal residue" evidence="2">
    <location>
        <position position="497"/>
    </location>
</feature>
<feature type="domain" description="Condensation" evidence="1">
    <location>
        <begin position="8"/>
        <end position="446"/>
    </location>
</feature>
<dbReference type="EMBL" id="PNBX01000152">
    <property type="protein sequence ID" value="TMO61808.1"/>
    <property type="molecule type" value="Genomic_DNA"/>
</dbReference>
<dbReference type="Proteomes" id="UP000307164">
    <property type="component" value="Unassembled WGS sequence"/>
</dbReference>
<evidence type="ECO:0000259" key="1">
    <source>
        <dbReference type="Pfam" id="PF00668"/>
    </source>
</evidence>